<comment type="caution">
    <text evidence="1">The sequence shown here is derived from an EMBL/GenBank/DDBJ whole genome shotgun (WGS) entry which is preliminary data.</text>
</comment>
<sequence length="109" mass="11990">MMYGKANIVFTRSPTIVGFVSCRHRARSEFKTNVCIWRLLLGYGKSQPFRIQIILGSLRTGSHGQAISVSQQVGSQMAASLQILLPRQSEAQPPSLIEQETTKSLGVSL</sequence>
<evidence type="ECO:0000313" key="1">
    <source>
        <dbReference type="EMBL" id="KAJ7520909.1"/>
    </source>
</evidence>
<protein>
    <submittedName>
        <fullName evidence="1">Uncharacterized protein</fullName>
    </submittedName>
</protein>
<proteinExistence type="predicted"/>
<organism evidence="1 2">
    <name type="scientific">Diphasiastrum complanatum</name>
    <name type="common">Issler's clubmoss</name>
    <name type="synonym">Lycopodium complanatum</name>
    <dbReference type="NCBI Taxonomy" id="34168"/>
    <lineage>
        <taxon>Eukaryota</taxon>
        <taxon>Viridiplantae</taxon>
        <taxon>Streptophyta</taxon>
        <taxon>Embryophyta</taxon>
        <taxon>Tracheophyta</taxon>
        <taxon>Lycopodiopsida</taxon>
        <taxon>Lycopodiales</taxon>
        <taxon>Lycopodiaceae</taxon>
        <taxon>Lycopodioideae</taxon>
        <taxon>Diphasiastrum</taxon>
    </lineage>
</organism>
<dbReference type="EMBL" id="CM055110">
    <property type="protein sequence ID" value="KAJ7520909.1"/>
    <property type="molecule type" value="Genomic_DNA"/>
</dbReference>
<name>A0ACC2ATT0_DIPCM</name>
<evidence type="ECO:0000313" key="2">
    <source>
        <dbReference type="Proteomes" id="UP001162992"/>
    </source>
</evidence>
<dbReference type="Proteomes" id="UP001162992">
    <property type="component" value="Chromosome 19"/>
</dbReference>
<reference evidence="2" key="1">
    <citation type="journal article" date="2024" name="Proc. Natl. Acad. Sci. U.S.A.">
        <title>Extraordinary preservation of gene collinearity over three hundred million years revealed in homosporous lycophytes.</title>
        <authorList>
            <person name="Li C."/>
            <person name="Wickell D."/>
            <person name="Kuo L.Y."/>
            <person name="Chen X."/>
            <person name="Nie B."/>
            <person name="Liao X."/>
            <person name="Peng D."/>
            <person name="Ji J."/>
            <person name="Jenkins J."/>
            <person name="Williams M."/>
            <person name="Shu S."/>
            <person name="Plott C."/>
            <person name="Barry K."/>
            <person name="Rajasekar S."/>
            <person name="Grimwood J."/>
            <person name="Han X."/>
            <person name="Sun S."/>
            <person name="Hou Z."/>
            <person name="He W."/>
            <person name="Dai G."/>
            <person name="Sun C."/>
            <person name="Schmutz J."/>
            <person name="Leebens-Mack J.H."/>
            <person name="Li F.W."/>
            <person name="Wang L."/>
        </authorList>
    </citation>
    <scope>NUCLEOTIDE SEQUENCE [LARGE SCALE GENOMIC DNA]</scope>
    <source>
        <strain evidence="2">cv. PW_Plant_1</strain>
    </source>
</reference>
<gene>
    <name evidence="1" type="ORF">O6H91_19G029100</name>
</gene>
<accession>A0ACC2ATT0</accession>
<keyword evidence="2" id="KW-1185">Reference proteome</keyword>